<organism evidence="1 2">
    <name type="scientific">Cannabis sativa</name>
    <name type="common">Hemp</name>
    <name type="synonym">Marijuana</name>
    <dbReference type="NCBI Taxonomy" id="3483"/>
    <lineage>
        <taxon>Eukaryota</taxon>
        <taxon>Viridiplantae</taxon>
        <taxon>Streptophyta</taxon>
        <taxon>Embryophyta</taxon>
        <taxon>Tracheophyta</taxon>
        <taxon>Spermatophyta</taxon>
        <taxon>Magnoliopsida</taxon>
        <taxon>eudicotyledons</taxon>
        <taxon>Gunneridae</taxon>
        <taxon>Pentapetalae</taxon>
        <taxon>rosids</taxon>
        <taxon>fabids</taxon>
        <taxon>Rosales</taxon>
        <taxon>Cannabaceae</taxon>
        <taxon>Cannabis</taxon>
    </lineage>
</organism>
<reference evidence="1 2" key="1">
    <citation type="journal article" date="2020" name="bioRxiv">
        <title>Sequence and annotation of 42 cannabis genomes reveals extensive copy number variation in cannabinoid synthesis and pathogen resistance genes.</title>
        <authorList>
            <person name="Mckernan K.J."/>
            <person name="Helbert Y."/>
            <person name="Kane L.T."/>
            <person name="Ebling H."/>
            <person name="Zhang L."/>
            <person name="Liu B."/>
            <person name="Eaton Z."/>
            <person name="Mclaughlin S."/>
            <person name="Kingan S."/>
            <person name="Baybayan P."/>
            <person name="Concepcion G."/>
            <person name="Jordan M."/>
            <person name="Riva A."/>
            <person name="Barbazuk W."/>
            <person name="Harkins T."/>
        </authorList>
    </citation>
    <scope>NUCLEOTIDE SEQUENCE [LARGE SCALE GENOMIC DNA]</scope>
    <source>
        <strain evidence="2">cv. Jamaican Lion 4</strain>
        <tissue evidence="1">Leaf</tissue>
    </source>
</reference>
<sequence length="84" mass="9769">MPSWLVSRSAKRSQMNMWNASSSSTKFTMVIMHDNDIHSRGFRFRSQWVIFGFNGLNREHRVGEEQGASCLRPYRASANLFKNN</sequence>
<comment type="caution">
    <text evidence="1">The sequence shown here is derived from an EMBL/GenBank/DDBJ whole genome shotgun (WGS) entry which is preliminary data.</text>
</comment>
<accession>A0A7J6HMA1</accession>
<dbReference type="AlphaFoldDB" id="A0A7J6HMA1"/>
<dbReference type="EMBL" id="JAATIQ010000036">
    <property type="protein sequence ID" value="KAF4396394.1"/>
    <property type="molecule type" value="Genomic_DNA"/>
</dbReference>
<gene>
    <name evidence="1" type="ORF">G4B88_019194</name>
</gene>
<keyword evidence="2" id="KW-1185">Reference proteome</keyword>
<evidence type="ECO:0000313" key="1">
    <source>
        <dbReference type="EMBL" id="KAF4396394.1"/>
    </source>
</evidence>
<name>A0A7J6HMA1_CANSA</name>
<dbReference type="Proteomes" id="UP000583929">
    <property type="component" value="Unassembled WGS sequence"/>
</dbReference>
<proteinExistence type="predicted"/>
<evidence type="ECO:0000313" key="2">
    <source>
        <dbReference type="Proteomes" id="UP000583929"/>
    </source>
</evidence>
<protein>
    <submittedName>
        <fullName evidence="1">Uncharacterized protein</fullName>
    </submittedName>
</protein>